<dbReference type="InterPro" id="IPR014001">
    <property type="entry name" value="Helicase_ATP-bd"/>
</dbReference>
<feature type="coiled-coil region" evidence="11">
    <location>
        <begin position="894"/>
        <end position="931"/>
    </location>
</feature>
<evidence type="ECO:0000256" key="11">
    <source>
        <dbReference type="SAM" id="Coils"/>
    </source>
</evidence>
<evidence type="ECO:0000256" key="8">
    <source>
        <dbReference type="ARBA" id="ARBA00022801"/>
    </source>
</evidence>
<protein>
    <recommendedName>
        <fullName evidence="3">type I site-specific deoxyribonuclease</fullName>
        <ecNumber evidence="3">3.1.21.3</ecNumber>
    </recommendedName>
</protein>
<keyword evidence="4" id="KW-0540">Nuclease</keyword>
<dbReference type="CDD" id="cd22332">
    <property type="entry name" value="HsdR_N"/>
    <property type="match status" value="1"/>
</dbReference>
<dbReference type="AlphaFoldDB" id="A0A399T1U8"/>
<dbReference type="InterPro" id="IPR040980">
    <property type="entry name" value="SWI2_SNF2"/>
</dbReference>
<evidence type="ECO:0000313" key="15">
    <source>
        <dbReference type="Proteomes" id="UP000265926"/>
    </source>
</evidence>
<keyword evidence="11" id="KW-0175">Coiled coil</keyword>
<dbReference type="InterPro" id="IPR055180">
    <property type="entry name" value="HsdR_RecA-like_helicase_dom_2"/>
</dbReference>
<evidence type="ECO:0000256" key="9">
    <source>
        <dbReference type="ARBA" id="ARBA00022840"/>
    </source>
</evidence>
<evidence type="ECO:0000259" key="13">
    <source>
        <dbReference type="PROSITE" id="PS51192"/>
    </source>
</evidence>
<evidence type="ECO:0000256" key="3">
    <source>
        <dbReference type="ARBA" id="ARBA00012654"/>
    </source>
</evidence>
<gene>
    <name evidence="14" type="ORF">D1614_09500</name>
</gene>
<reference evidence="14 15" key="1">
    <citation type="submission" date="2018-08" db="EMBL/GenBank/DDBJ databases">
        <title>Pallidiluteibacterium maritimus gen. nov., sp. nov., isolated from coastal sediment.</title>
        <authorList>
            <person name="Zhou L.Y."/>
        </authorList>
    </citation>
    <scope>NUCLEOTIDE SEQUENCE [LARGE SCALE GENOMIC DNA]</scope>
    <source>
        <strain evidence="14 15">XSD2</strain>
    </source>
</reference>
<dbReference type="Proteomes" id="UP000265926">
    <property type="component" value="Unassembled WGS sequence"/>
</dbReference>
<keyword evidence="8" id="KW-0378">Hydrolase</keyword>
<name>A0A399T1U8_9BACT</name>
<dbReference type="EC" id="3.1.21.3" evidence="3"/>
<evidence type="ECO:0000256" key="7">
    <source>
        <dbReference type="ARBA" id="ARBA00022759"/>
    </source>
</evidence>
<dbReference type="SUPFAM" id="SSF52540">
    <property type="entry name" value="P-loop containing nucleoside triphosphate hydrolases"/>
    <property type="match status" value="2"/>
</dbReference>
<sequence>MKFNEDSRVKIPAILHLTRLGYSYLSLKDSEWNIDTNIFTGIFKNSVAAINPGSEPEDIDKLLEEVNLSLENEDLGKAFYEKLTTKSGLKLIDFENFTNNTFNVVTELTYKNGDEEFRPDIILLVNGMPLVFIEVKKPNNREGIIAERERINRRFQNKKFRRFVNITQLMVFSNNMEYDDEEIEPIQGVFYASPSYYKPIFNYFREEEQFDLAALLRPEGDALENFILKDNNLNIIKYNPEFLTNKNPDTPTNRVSTSLFCKERLAFMLQYAFAYVKDQKGYQKHIMRYPQIFATKAIETKLNDGIKKGIIWHTQGSGKTALAYYNVKHLTDYYQKKSVIPKFYFIVDRLDLATQAKREFASRGLVVHTVSSRDEFAREIKKTTAVHNHSGKPEITVVNIQKFKDDPDVISTKDYDINIQRVYFLDEVHRSYNPRGSFLANLKESDPNSVKIGLTGTPLLGDDYNSKLLFGNYIHKYYYNASIADGYTLRLIREEIATNYKMVLAKALDELEILKGDANREEAFAHHNFVEPMLDYIINDFESSRVLFNDCSIGGMVVCDSSKQAKALFEIFSEKYSNSHQQNNEPAQAAEPHQSYGEKQKQKCKVKSAELILHDVGTKEERKLMVEDFKDGKIDFLFVYNMLLTGFDAPRLKKLYLGRVIKRHNLLQTLTRVNRTYKDFKYGYVVDFADIRKEFDATNKAYFDELQAELGDEMQTYSNLFKSKEEIEEEIADLKEVLFHFDTSNAEVFQQQISQISSIEKMQQLKKVLGNAKELYNLIRLFGHYDLLEKVDFDRINILYREASNHLDLLHLKETVESSTDTTNLLNVALEDVLFMFTKIKEEELIIADQLKNTLRITREALAGNFDKKDPEFISLKEELERLFKNKKLNEISQEEMKANIESLRKIHEKIKELNRQNNLLRDKYKKDEKYARIHKRLMERGTITQKEIQLFEALEGIKNEADETVLQNSRILSNESYFEQLMIKLVINKFVRENNIKLDAESSKYINSLVVKEYMNDFNGVVA</sequence>
<dbReference type="PROSITE" id="PS51192">
    <property type="entry name" value="HELICASE_ATP_BIND_1"/>
    <property type="match status" value="1"/>
</dbReference>
<dbReference type="Pfam" id="PF18766">
    <property type="entry name" value="SWI2_SNF2"/>
    <property type="match status" value="1"/>
</dbReference>
<feature type="domain" description="Helicase ATP-binding" evidence="13">
    <location>
        <begin position="300"/>
        <end position="476"/>
    </location>
</feature>
<dbReference type="GO" id="GO:0009307">
    <property type="term" value="P:DNA restriction-modification system"/>
    <property type="evidence" value="ECO:0007669"/>
    <property type="project" value="UniProtKB-KW"/>
</dbReference>
<evidence type="ECO:0000256" key="10">
    <source>
        <dbReference type="ARBA" id="ARBA00023125"/>
    </source>
</evidence>
<evidence type="ECO:0000256" key="1">
    <source>
        <dbReference type="ARBA" id="ARBA00000851"/>
    </source>
</evidence>
<dbReference type="OrthoDB" id="9758243at2"/>
<dbReference type="PANTHER" id="PTHR30195:SF15">
    <property type="entry name" value="TYPE I RESTRICTION ENZYME HINDI ENDONUCLEASE SUBUNIT"/>
    <property type="match status" value="1"/>
</dbReference>
<evidence type="ECO:0000256" key="4">
    <source>
        <dbReference type="ARBA" id="ARBA00022722"/>
    </source>
</evidence>
<dbReference type="Pfam" id="PF22679">
    <property type="entry name" value="T1R_D3-like"/>
    <property type="match status" value="1"/>
</dbReference>
<feature type="region of interest" description="Disordered" evidence="12">
    <location>
        <begin position="580"/>
        <end position="599"/>
    </location>
</feature>
<dbReference type="SMART" id="SM00487">
    <property type="entry name" value="DEXDc"/>
    <property type="match status" value="1"/>
</dbReference>
<accession>A0A399T1U8</accession>
<dbReference type="GO" id="GO:0005524">
    <property type="term" value="F:ATP binding"/>
    <property type="evidence" value="ECO:0007669"/>
    <property type="project" value="UniProtKB-KW"/>
</dbReference>
<comment type="caution">
    <text evidence="14">The sequence shown here is derived from an EMBL/GenBank/DDBJ whole genome shotgun (WGS) entry which is preliminary data.</text>
</comment>
<dbReference type="InterPro" id="IPR007409">
    <property type="entry name" value="Restrct_endonuc_type1_HsdR_N"/>
</dbReference>
<keyword evidence="6" id="KW-0680">Restriction system</keyword>
<dbReference type="Gene3D" id="3.90.1570.50">
    <property type="match status" value="1"/>
</dbReference>
<dbReference type="GO" id="GO:0009035">
    <property type="term" value="F:type I site-specific deoxyribonuclease activity"/>
    <property type="evidence" value="ECO:0007669"/>
    <property type="project" value="UniProtKB-EC"/>
</dbReference>
<dbReference type="EMBL" id="QWGR01000004">
    <property type="protein sequence ID" value="RIJ48755.1"/>
    <property type="molecule type" value="Genomic_DNA"/>
</dbReference>
<dbReference type="InterPro" id="IPR051268">
    <property type="entry name" value="Type-I_R_enzyme_R_subunit"/>
</dbReference>
<evidence type="ECO:0000256" key="12">
    <source>
        <dbReference type="SAM" id="MobiDB-lite"/>
    </source>
</evidence>
<dbReference type="InterPro" id="IPR027417">
    <property type="entry name" value="P-loop_NTPase"/>
</dbReference>
<dbReference type="PANTHER" id="PTHR30195">
    <property type="entry name" value="TYPE I SITE-SPECIFIC DEOXYRIBONUCLEASE PROTEIN SUBUNIT M AND R"/>
    <property type="match status" value="1"/>
</dbReference>
<dbReference type="GO" id="GO:0003677">
    <property type="term" value="F:DNA binding"/>
    <property type="evidence" value="ECO:0007669"/>
    <property type="project" value="UniProtKB-KW"/>
</dbReference>
<dbReference type="Pfam" id="PF04313">
    <property type="entry name" value="HSDR_N"/>
    <property type="match status" value="1"/>
</dbReference>
<comment type="similarity">
    <text evidence="2">Belongs to the HsdR family.</text>
</comment>
<keyword evidence="9" id="KW-0067">ATP-binding</keyword>
<comment type="catalytic activity">
    <reaction evidence="1">
        <text>Endonucleolytic cleavage of DNA to give random double-stranded fragments with terminal 5'-phosphates, ATP is simultaneously hydrolyzed.</text>
        <dbReference type="EC" id="3.1.21.3"/>
    </reaction>
</comment>
<evidence type="ECO:0000256" key="5">
    <source>
        <dbReference type="ARBA" id="ARBA00022741"/>
    </source>
</evidence>
<keyword evidence="15" id="KW-1185">Reference proteome</keyword>
<keyword evidence="7 14" id="KW-0255">Endonuclease</keyword>
<evidence type="ECO:0000313" key="14">
    <source>
        <dbReference type="EMBL" id="RIJ48755.1"/>
    </source>
</evidence>
<evidence type="ECO:0000256" key="6">
    <source>
        <dbReference type="ARBA" id="ARBA00022747"/>
    </source>
</evidence>
<keyword evidence="10" id="KW-0238">DNA-binding</keyword>
<dbReference type="Gene3D" id="3.40.50.300">
    <property type="entry name" value="P-loop containing nucleotide triphosphate hydrolases"/>
    <property type="match status" value="2"/>
</dbReference>
<keyword evidence="5" id="KW-0547">Nucleotide-binding</keyword>
<evidence type="ECO:0000256" key="2">
    <source>
        <dbReference type="ARBA" id="ARBA00008598"/>
    </source>
</evidence>
<dbReference type="RefSeq" id="WP_119437677.1">
    <property type="nucleotide sequence ID" value="NZ_QWGR01000004.1"/>
</dbReference>
<proteinExistence type="inferred from homology"/>
<organism evidence="14 15">
    <name type="scientific">Maribellus luteus</name>
    <dbReference type="NCBI Taxonomy" id="2305463"/>
    <lineage>
        <taxon>Bacteria</taxon>
        <taxon>Pseudomonadati</taxon>
        <taxon>Bacteroidota</taxon>
        <taxon>Bacteroidia</taxon>
        <taxon>Marinilabiliales</taxon>
        <taxon>Prolixibacteraceae</taxon>
        <taxon>Maribellus</taxon>
    </lineage>
</organism>